<organism evidence="2 3">
    <name type="scientific">Gossypium australe</name>
    <dbReference type="NCBI Taxonomy" id="47621"/>
    <lineage>
        <taxon>Eukaryota</taxon>
        <taxon>Viridiplantae</taxon>
        <taxon>Streptophyta</taxon>
        <taxon>Embryophyta</taxon>
        <taxon>Tracheophyta</taxon>
        <taxon>Spermatophyta</taxon>
        <taxon>Magnoliopsida</taxon>
        <taxon>eudicotyledons</taxon>
        <taxon>Gunneridae</taxon>
        <taxon>Pentapetalae</taxon>
        <taxon>rosids</taxon>
        <taxon>malvids</taxon>
        <taxon>Malvales</taxon>
        <taxon>Malvaceae</taxon>
        <taxon>Malvoideae</taxon>
        <taxon>Gossypium</taxon>
    </lineage>
</organism>
<dbReference type="InterPro" id="IPR043128">
    <property type="entry name" value="Rev_trsase/Diguanyl_cyclase"/>
</dbReference>
<dbReference type="InterPro" id="IPR021109">
    <property type="entry name" value="Peptidase_aspartic_dom_sf"/>
</dbReference>
<dbReference type="Pfam" id="PF00078">
    <property type="entry name" value="RVT_1"/>
    <property type="match status" value="1"/>
</dbReference>
<dbReference type="GO" id="GO:0015074">
    <property type="term" value="P:DNA integration"/>
    <property type="evidence" value="ECO:0007669"/>
    <property type="project" value="InterPro"/>
</dbReference>
<dbReference type="PANTHER" id="PTHR48475:SF1">
    <property type="entry name" value="RNASE H TYPE-1 DOMAIN-CONTAINING PROTEIN"/>
    <property type="match status" value="1"/>
</dbReference>
<feature type="domain" description="Integrase catalytic" evidence="1">
    <location>
        <begin position="1204"/>
        <end position="1353"/>
    </location>
</feature>
<evidence type="ECO:0000313" key="2">
    <source>
        <dbReference type="EMBL" id="KAA3485545.1"/>
    </source>
</evidence>
<dbReference type="SUPFAM" id="SSF56672">
    <property type="entry name" value="DNA/RNA polymerases"/>
    <property type="match status" value="1"/>
</dbReference>
<proteinExistence type="predicted"/>
<dbReference type="FunFam" id="3.30.70.270:FF:000020">
    <property type="entry name" value="Transposon Tf2-6 polyprotein-like Protein"/>
    <property type="match status" value="1"/>
</dbReference>
<dbReference type="InterPro" id="IPR012337">
    <property type="entry name" value="RNaseH-like_sf"/>
</dbReference>
<dbReference type="PANTHER" id="PTHR48475">
    <property type="entry name" value="RIBONUCLEASE H"/>
    <property type="match status" value="1"/>
</dbReference>
<dbReference type="InterPro" id="IPR000477">
    <property type="entry name" value="RT_dom"/>
</dbReference>
<dbReference type="Gene3D" id="3.10.10.10">
    <property type="entry name" value="HIV Type 1 Reverse Transcriptase, subunit A, domain 1"/>
    <property type="match status" value="2"/>
</dbReference>
<dbReference type="InterPro" id="IPR041577">
    <property type="entry name" value="RT_RNaseH_2"/>
</dbReference>
<name>A0A5B6WXQ6_9ROSI</name>
<evidence type="ECO:0000259" key="1">
    <source>
        <dbReference type="PROSITE" id="PS50994"/>
    </source>
</evidence>
<dbReference type="PROSITE" id="PS50994">
    <property type="entry name" value="INTEGRASE"/>
    <property type="match status" value="1"/>
</dbReference>
<dbReference type="InterPro" id="IPR036397">
    <property type="entry name" value="RNaseH_sf"/>
</dbReference>
<dbReference type="InterPro" id="IPR001584">
    <property type="entry name" value="Integrase_cat-core"/>
</dbReference>
<keyword evidence="2" id="KW-0548">Nucleotidyltransferase</keyword>
<dbReference type="GO" id="GO:0003676">
    <property type="term" value="F:nucleic acid binding"/>
    <property type="evidence" value="ECO:0007669"/>
    <property type="project" value="InterPro"/>
</dbReference>
<dbReference type="InterPro" id="IPR043502">
    <property type="entry name" value="DNA/RNA_pol_sf"/>
</dbReference>
<dbReference type="Pfam" id="PF00665">
    <property type="entry name" value="rve"/>
    <property type="match status" value="1"/>
</dbReference>
<reference evidence="3" key="1">
    <citation type="journal article" date="2019" name="Plant Biotechnol. J.">
        <title>Genome sequencing of the Australian wild diploid species Gossypium australe highlights disease resistance and delayed gland morphogenesis.</title>
        <authorList>
            <person name="Cai Y."/>
            <person name="Cai X."/>
            <person name="Wang Q."/>
            <person name="Wang P."/>
            <person name="Zhang Y."/>
            <person name="Cai C."/>
            <person name="Xu Y."/>
            <person name="Wang K."/>
            <person name="Zhou Z."/>
            <person name="Wang C."/>
            <person name="Geng S."/>
            <person name="Li B."/>
            <person name="Dong Q."/>
            <person name="Hou Y."/>
            <person name="Wang H."/>
            <person name="Ai P."/>
            <person name="Liu Z."/>
            <person name="Yi F."/>
            <person name="Sun M."/>
            <person name="An G."/>
            <person name="Cheng J."/>
            <person name="Zhang Y."/>
            <person name="Shi Q."/>
            <person name="Xie Y."/>
            <person name="Shi X."/>
            <person name="Chang Y."/>
            <person name="Huang F."/>
            <person name="Chen Y."/>
            <person name="Hong S."/>
            <person name="Mi L."/>
            <person name="Sun Q."/>
            <person name="Zhang L."/>
            <person name="Zhou B."/>
            <person name="Peng R."/>
            <person name="Zhang X."/>
            <person name="Liu F."/>
        </authorList>
    </citation>
    <scope>NUCLEOTIDE SEQUENCE [LARGE SCALE GENOMIC DNA]</scope>
    <source>
        <strain evidence="3">cv. PA1801</strain>
    </source>
</reference>
<sequence length="1429" mass="162653">MAPLKPPYPKWYDPNASCMYHAGNQGHFTENCIAFKRRVQGLINAGILRFDDTGNMAGNPLPNHAEGNVSAVMKEDAQRVKRHDIQSCEEFRKLLQDMINNKEIKIFDKMDEAEEKEICASDNQPSAIPYSADRPLVIYYEAKKKEVKPTLVIKVPSSFPYKDDKAVPWKYDANIVAPESEKPKAVIGDISRVGHFTRSGSSSSTVKHRGTVEQIAGENLGVIFTVELEATSECLAKSVKSSLRGSNVSIEKLDRWVKNLNADNFISFSDDEIPLNGRGSVKALHIMTNCKGYIVPDVLIDNGSALNVMFLATLSKMPVDMSYLRPCHSIVRAFDGTRQEVMGKIEIPLEVGPCTYDIGFQVMDITPSYNCLLGRPWIHSAGAVPSSLHQKVKFVMDNRLITVAGEEDIVASISIDAPYIDINKDAVECSFRCFEFINATFVVEGNKIPTPKLSRNTKMGIKLTVGKGARAEKGLGKYQQGIVRALKPVHHKARYGMMYPGKDSLRSMLLSIERGLQNVSINVMDKEDDAIEDVLMIRYCPSRFTLNNWTAVDLLVVFKSSLECSDVNDVNNPVTNPKIDFEKAICLGECEAEKDAEDYVSSPELLRIIKQEDQQILPHQESVETVNLGNKEKRQEVKIGTSISENTKHDLIALLQEYKDLFAWSYQDMPGLNEDVVVHRLPLKPRCKPIQQKLRRMRPEMLLKIKEEVKKQFDAGFLQVSKYPEWVANIVPVPKKDGKIKMAPEDMEKTTFITMWGTFCYKVMPFGLKNDGATYQRAMVMLFHDMMHKEIEVYVDDMIVKSRGEREHVGNLRKLFERLRKFQLKLNPAKCTFRATLGKLLGFIVSERGIEVDPDKIKAIQELPPPRTQKEVRGFLGRLNYIARFIAQLTNQCDPIFRLLLKHNPGEWSEECQVAFDKIKQYLSDPPVLVLPTPRRPLILYLTVFENSIGCVLGQHDESGKRERAIYYLSKKFTDYEAKYPSIEKFSCVLILLSEYDIIYVNQKLIKGSAIADFLATRTTEEYEPLRFDFPDEDLMYITEKECESSKEKSWKMSFDSASNTLGHGIGTVLMSPEGNHYPFTARLNFFCTNNVAEYEACIMGTCAAIERDIEILKMSIYEVPAHCFSIEKEADIQPWFHDILEYVKNQKGRDQVLLRCVDAVEARKILEDAHEGVCGTHANGFTMARQIMRLGYYWLTMESDCGMDVIGPISPKASNGHQFIFVVIDYFTKWVETASFANVTKAAVCRFLKREIICRYGLPERIILDNALNLNNKMMKEVCEQFQIKHHNSSPYRPKINGAVEAANKNIKRIIGKMTEIYKDWYEKLPFALYAYRTCVRTSTGATPFSLVYGMEAVLPIEVEIPSLLVLRETKLEESEWVQARYDQLNLIEEKRLKAICHGQIFFKICPGSLFDFRFGPSIAARFERRGY</sequence>
<dbReference type="SUPFAM" id="SSF53098">
    <property type="entry name" value="Ribonuclease H-like"/>
    <property type="match status" value="2"/>
</dbReference>
<dbReference type="CDD" id="cd01647">
    <property type="entry name" value="RT_LTR"/>
    <property type="match status" value="1"/>
</dbReference>
<dbReference type="Gene3D" id="2.40.70.10">
    <property type="entry name" value="Acid Proteases"/>
    <property type="match status" value="1"/>
</dbReference>
<dbReference type="OrthoDB" id="101614at2759"/>
<protein>
    <submittedName>
        <fullName evidence="2">RNA-directed DNA polymerase (Reverse transcriptase), Ribonuclease H-like protein</fullName>
    </submittedName>
</protein>
<gene>
    <name evidence="2" type="ORF">EPI10_007510</name>
</gene>
<dbReference type="Pfam" id="PF17919">
    <property type="entry name" value="RT_RNaseH_2"/>
    <property type="match status" value="1"/>
</dbReference>
<keyword evidence="2" id="KW-0808">Transferase</keyword>
<dbReference type="Gene3D" id="3.30.70.270">
    <property type="match status" value="2"/>
</dbReference>
<dbReference type="EMBL" id="SMMG02000002">
    <property type="protein sequence ID" value="KAA3485545.1"/>
    <property type="molecule type" value="Genomic_DNA"/>
</dbReference>
<dbReference type="Gene3D" id="3.30.420.10">
    <property type="entry name" value="Ribonuclease H-like superfamily/Ribonuclease H"/>
    <property type="match status" value="2"/>
</dbReference>
<keyword evidence="2" id="KW-0695">RNA-directed DNA polymerase</keyword>
<dbReference type="GO" id="GO:0003964">
    <property type="term" value="F:RNA-directed DNA polymerase activity"/>
    <property type="evidence" value="ECO:0007669"/>
    <property type="project" value="UniProtKB-KW"/>
</dbReference>
<accession>A0A5B6WXQ6</accession>
<evidence type="ECO:0000313" key="3">
    <source>
        <dbReference type="Proteomes" id="UP000325315"/>
    </source>
</evidence>
<dbReference type="Proteomes" id="UP000325315">
    <property type="component" value="Unassembled WGS sequence"/>
</dbReference>
<dbReference type="CDD" id="cd00303">
    <property type="entry name" value="retropepsin_like"/>
    <property type="match status" value="1"/>
</dbReference>
<keyword evidence="3" id="KW-1185">Reference proteome</keyword>
<comment type="caution">
    <text evidence="2">The sequence shown here is derived from an EMBL/GenBank/DDBJ whole genome shotgun (WGS) entry which is preliminary data.</text>
</comment>